<evidence type="ECO:0000256" key="5">
    <source>
        <dbReference type="ARBA" id="ARBA00022692"/>
    </source>
</evidence>
<dbReference type="PROSITE" id="PS50928">
    <property type="entry name" value="ABC_TM1"/>
    <property type="match status" value="1"/>
</dbReference>
<feature type="transmembrane region" description="Helical" evidence="8">
    <location>
        <begin position="272"/>
        <end position="294"/>
    </location>
</feature>
<keyword evidence="6 8" id="KW-1133">Transmembrane helix</keyword>
<accession>M9RE35</accession>
<organism evidence="10 11">
    <name type="scientific">Octadecabacter antarcticus 307</name>
    <dbReference type="NCBI Taxonomy" id="391626"/>
    <lineage>
        <taxon>Bacteria</taxon>
        <taxon>Pseudomonadati</taxon>
        <taxon>Pseudomonadota</taxon>
        <taxon>Alphaproteobacteria</taxon>
        <taxon>Rhodobacterales</taxon>
        <taxon>Roseobacteraceae</taxon>
        <taxon>Octadecabacter</taxon>
    </lineage>
</organism>
<comment type="similarity">
    <text evidence="2">Belongs to the binding-protein-dependent transport system permease family. CysTW subfamily.</text>
</comment>
<evidence type="ECO:0000313" key="10">
    <source>
        <dbReference type="EMBL" id="AGI68065.1"/>
    </source>
</evidence>
<dbReference type="KEGG" id="oat:OAN307_c24580"/>
<proteinExistence type="inferred from homology"/>
<feature type="transmembrane region" description="Helical" evidence="8">
    <location>
        <begin position="325"/>
        <end position="344"/>
    </location>
</feature>
<comment type="subcellular location">
    <subcellularLocation>
        <location evidence="1 8">Cell membrane</location>
        <topology evidence="1 8">Multi-pass membrane protein</topology>
    </subcellularLocation>
</comment>
<dbReference type="HOGENOM" id="CLU_016047_18_3_5"/>
<evidence type="ECO:0000256" key="3">
    <source>
        <dbReference type="ARBA" id="ARBA00022448"/>
    </source>
</evidence>
<dbReference type="eggNOG" id="COG1176">
    <property type="taxonomic scope" value="Bacteria"/>
</dbReference>
<evidence type="ECO:0000256" key="2">
    <source>
        <dbReference type="ARBA" id="ARBA00007069"/>
    </source>
</evidence>
<keyword evidence="5 8" id="KW-0812">Transmembrane</keyword>
<dbReference type="Proteomes" id="UP000005307">
    <property type="component" value="Chromosome"/>
</dbReference>
<dbReference type="PANTHER" id="PTHR42929">
    <property type="entry name" value="INNER MEMBRANE ABC TRANSPORTER PERMEASE PROTEIN YDCU-RELATED-RELATED"/>
    <property type="match status" value="1"/>
</dbReference>
<evidence type="ECO:0000256" key="6">
    <source>
        <dbReference type="ARBA" id="ARBA00022989"/>
    </source>
</evidence>
<feature type="transmembrane region" description="Helical" evidence="8">
    <location>
        <begin position="424"/>
        <end position="442"/>
    </location>
</feature>
<protein>
    <submittedName>
        <fullName evidence="10">Putrescine transport system permease protein PotH</fullName>
    </submittedName>
</protein>
<dbReference type="CDD" id="cd06261">
    <property type="entry name" value="TM_PBP2"/>
    <property type="match status" value="1"/>
</dbReference>
<sequence length="454" mass="49868">MNNRVTGSFIVLGVFLFLAGVFYLETFIPLGQWADAVGDARPFTLLGDGWFDVAIWWFKFIALVLINIPILAIIVFTFKILPRDLKAIVARQSMISTPYAWLLVFFLVPFGIVLKISFSDIALAIPPYVPTLKDGFWTMLSGLDLENYTFIGAGAVFAGFVMLVAAIALYRVVYPRVRSAIVSDGNVGAFASAVVAGSALAVSVVCVALLAGLLGLLFPVLQTFVDIPDFLYVAAYLSSLRIALISTFFTLLIGYPIAYAMARAAEHWRPTLLMLVILPFWTSFLIRVYAWIGILSTEGYLNQFLLGIGVIGEPLTILNTNMAVYIGIVYTYLPFMVLPIYAALEKMDDSLVEAAEDLGCSAFSAFWLITAPLSKPGVIAGCFLVFIPTLGEFVIPSLLGGSNSIMIGKVLWEEFFNNRDWPVASSVAVILLLILIIPIVLFQRNEQKQREIDG</sequence>
<reference evidence="10 11" key="1">
    <citation type="journal article" date="2013" name="PLoS ONE">
        <title>Poles Apart: Arctic and Antarctic Octadecabacter strains Share High Genome Plasticity and a New Type of Xanthorhodopsin.</title>
        <authorList>
            <person name="Vollmers J."/>
            <person name="Voget S."/>
            <person name="Dietrich S."/>
            <person name="Gollnow K."/>
            <person name="Smits M."/>
            <person name="Meyer K."/>
            <person name="Brinkhoff T."/>
            <person name="Simon M."/>
            <person name="Daniel R."/>
        </authorList>
    </citation>
    <scope>NUCLEOTIDE SEQUENCE [LARGE SCALE GENOMIC DNA]</scope>
    <source>
        <strain evidence="10 11">307</strain>
    </source>
</reference>
<feature type="transmembrane region" description="Helical" evidence="8">
    <location>
        <begin position="54"/>
        <end position="78"/>
    </location>
</feature>
<dbReference type="EMBL" id="CP003740">
    <property type="protein sequence ID" value="AGI68065.1"/>
    <property type="molecule type" value="Genomic_DNA"/>
</dbReference>
<feature type="domain" description="ABC transmembrane type-1" evidence="9">
    <location>
        <begin position="236"/>
        <end position="442"/>
    </location>
</feature>
<evidence type="ECO:0000256" key="1">
    <source>
        <dbReference type="ARBA" id="ARBA00004651"/>
    </source>
</evidence>
<dbReference type="PANTHER" id="PTHR42929:SF3">
    <property type="entry name" value="PUTRESCINE TRANSPORT SYSTEM PERMEASE PROTEIN POTH"/>
    <property type="match status" value="1"/>
</dbReference>
<dbReference type="AlphaFoldDB" id="M9RE35"/>
<dbReference type="GO" id="GO:0005886">
    <property type="term" value="C:plasma membrane"/>
    <property type="evidence" value="ECO:0007669"/>
    <property type="project" value="UniProtKB-SubCell"/>
</dbReference>
<keyword evidence="4" id="KW-1003">Cell membrane</keyword>
<dbReference type="Pfam" id="PF00528">
    <property type="entry name" value="BPD_transp_1"/>
    <property type="match status" value="1"/>
</dbReference>
<feature type="transmembrane region" description="Helical" evidence="8">
    <location>
        <begin position="230"/>
        <end position="260"/>
    </location>
</feature>
<keyword evidence="11" id="KW-1185">Reference proteome</keyword>
<dbReference type="STRING" id="391626.OAN307_c24580"/>
<name>M9RE35_9RHOB</name>
<feature type="transmembrane region" description="Helical" evidence="8">
    <location>
        <begin position="99"/>
        <end position="128"/>
    </location>
</feature>
<keyword evidence="3 8" id="KW-0813">Transport</keyword>
<dbReference type="GO" id="GO:0055085">
    <property type="term" value="P:transmembrane transport"/>
    <property type="evidence" value="ECO:0007669"/>
    <property type="project" value="InterPro"/>
</dbReference>
<feature type="transmembrane region" description="Helical" evidence="8">
    <location>
        <begin position="148"/>
        <end position="170"/>
    </location>
</feature>
<keyword evidence="7 8" id="KW-0472">Membrane</keyword>
<dbReference type="Gene3D" id="1.10.3720.10">
    <property type="entry name" value="MetI-like"/>
    <property type="match status" value="1"/>
</dbReference>
<feature type="transmembrane region" description="Helical" evidence="8">
    <location>
        <begin position="9"/>
        <end position="34"/>
    </location>
</feature>
<evidence type="ECO:0000256" key="4">
    <source>
        <dbReference type="ARBA" id="ARBA00022475"/>
    </source>
</evidence>
<evidence type="ECO:0000259" key="9">
    <source>
        <dbReference type="PROSITE" id="PS50928"/>
    </source>
</evidence>
<dbReference type="InterPro" id="IPR035906">
    <property type="entry name" value="MetI-like_sf"/>
</dbReference>
<evidence type="ECO:0000256" key="7">
    <source>
        <dbReference type="ARBA" id="ARBA00023136"/>
    </source>
</evidence>
<dbReference type="InterPro" id="IPR000515">
    <property type="entry name" value="MetI-like"/>
</dbReference>
<feature type="transmembrane region" description="Helical" evidence="8">
    <location>
        <begin position="364"/>
        <end position="386"/>
    </location>
</feature>
<evidence type="ECO:0000313" key="11">
    <source>
        <dbReference type="Proteomes" id="UP000005307"/>
    </source>
</evidence>
<evidence type="ECO:0000256" key="8">
    <source>
        <dbReference type="RuleBase" id="RU363032"/>
    </source>
</evidence>
<feature type="transmembrane region" description="Helical" evidence="8">
    <location>
        <begin position="190"/>
        <end position="218"/>
    </location>
</feature>
<dbReference type="SUPFAM" id="SSF161098">
    <property type="entry name" value="MetI-like"/>
    <property type="match status" value="1"/>
</dbReference>
<gene>
    <name evidence="10" type="primary">potH</name>
    <name evidence="10" type="ORF">OAN307_c24580</name>
</gene>